<feature type="compositionally biased region" description="Polar residues" evidence="2">
    <location>
        <begin position="2675"/>
        <end position="2694"/>
    </location>
</feature>
<evidence type="ECO:0000259" key="3">
    <source>
        <dbReference type="Pfam" id="PF07001"/>
    </source>
</evidence>
<feature type="compositionally biased region" description="Basic and acidic residues" evidence="2">
    <location>
        <begin position="1124"/>
        <end position="1140"/>
    </location>
</feature>
<feature type="region of interest" description="Disordered" evidence="2">
    <location>
        <begin position="1881"/>
        <end position="1978"/>
    </location>
</feature>
<feature type="region of interest" description="Disordered" evidence="2">
    <location>
        <begin position="2043"/>
        <end position="2065"/>
    </location>
</feature>
<keyword evidence="5" id="KW-1185">Reference proteome</keyword>
<feature type="region of interest" description="Disordered" evidence="2">
    <location>
        <begin position="1677"/>
        <end position="1736"/>
    </location>
</feature>
<feature type="compositionally biased region" description="Low complexity" evidence="2">
    <location>
        <begin position="903"/>
        <end position="918"/>
    </location>
</feature>
<feature type="compositionally biased region" description="Gly residues" evidence="2">
    <location>
        <begin position="1368"/>
        <end position="1383"/>
    </location>
</feature>
<evidence type="ECO:0000313" key="5">
    <source>
        <dbReference type="Proteomes" id="UP000245119"/>
    </source>
</evidence>
<protein>
    <recommendedName>
        <fullName evidence="3">BAT2 N-terminal domain-containing protein</fullName>
    </recommendedName>
</protein>
<feature type="compositionally biased region" description="Pro residues" evidence="2">
    <location>
        <begin position="446"/>
        <end position="455"/>
    </location>
</feature>
<organism evidence="4 5">
    <name type="scientific">Pomacea canaliculata</name>
    <name type="common">Golden apple snail</name>
    <dbReference type="NCBI Taxonomy" id="400727"/>
    <lineage>
        <taxon>Eukaryota</taxon>
        <taxon>Metazoa</taxon>
        <taxon>Spiralia</taxon>
        <taxon>Lophotrochozoa</taxon>
        <taxon>Mollusca</taxon>
        <taxon>Gastropoda</taxon>
        <taxon>Caenogastropoda</taxon>
        <taxon>Architaenioglossa</taxon>
        <taxon>Ampullarioidea</taxon>
        <taxon>Ampullariidae</taxon>
        <taxon>Pomacea</taxon>
    </lineage>
</organism>
<feature type="compositionally biased region" description="Pro residues" evidence="2">
    <location>
        <begin position="654"/>
        <end position="670"/>
    </location>
</feature>
<feature type="compositionally biased region" description="Basic and acidic residues" evidence="2">
    <location>
        <begin position="749"/>
        <end position="760"/>
    </location>
</feature>
<feature type="compositionally biased region" description="Basic and acidic residues" evidence="2">
    <location>
        <begin position="278"/>
        <end position="288"/>
    </location>
</feature>
<feature type="compositionally biased region" description="Basic and acidic residues" evidence="2">
    <location>
        <begin position="1725"/>
        <end position="1736"/>
    </location>
</feature>
<feature type="compositionally biased region" description="Low complexity" evidence="2">
    <location>
        <begin position="1901"/>
        <end position="1911"/>
    </location>
</feature>
<feature type="compositionally biased region" description="Basic and acidic residues" evidence="2">
    <location>
        <begin position="1221"/>
        <end position="1231"/>
    </location>
</feature>
<feature type="compositionally biased region" description="Basic and acidic residues" evidence="2">
    <location>
        <begin position="2171"/>
        <end position="2187"/>
    </location>
</feature>
<feature type="compositionally biased region" description="Basic and acidic residues" evidence="2">
    <location>
        <begin position="698"/>
        <end position="710"/>
    </location>
</feature>
<feature type="compositionally biased region" description="Polar residues" evidence="2">
    <location>
        <begin position="2813"/>
        <end position="2824"/>
    </location>
</feature>
<feature type="compositionally biased region" description="Basic and acidic residues" evidence="2">
    <location>
        <begin position="868"/>
        <end position="880"/>
    </location>
</feature>
<accession>A0A2T7NLA2</accession>
<dbReference type="Proteomes" id="UP000245119">
    <property type="component" value="Linkage Group LG11"/>
</dbReference>
<feature type="compositionally biased region" description="Basic and acidic residues" evidence="2">
    <location>
        <begin position="1421"/>
        <end position="1430"/>
    </location>
</feature>
<feature type="compositionally biased region" description="Basic and acidic residues" evidence="2">
    <location>
        <begin position="1914"/>
        <end position="1935"/>
    </location>
</feature>
<feature type="compositionally biased region" description="Basic and acidic residues" evidence="2">
    <location>
        <begin position="492"/>
        <end position="543"/>
    </location>
</feature>
<feature type="compositionally biased region" description="Acidic residues" evidence="2">
    <location>
        <begin position="761"/>
        <end position="770"/>
    </location>
</feature>
<feature type="compositionally biased region" description="Polar residues" evidence="2">
    <location>
        <begin position="2454"/>
        <end position="2482"/>
    </location>
</feature>
<feature type="compositionally biased region" description="Low complexity" evidence="2">
    <location>
        <begin position="43"/>
        <end position="62"/>
    </location>
</feature>
<feature type="compositionally biased region" description="Basic and acidic residues" evidence="2">
    <location>
        <begin position="919"/>
        <end position="961"/>
    </location>
</feature>
<feature type="compositionally biased region" description="Low complexity" evidence="2">
    <location>
        <begin position="2787"/>
        <end position="2807"/>
    </location>
</feature>
<feature type="compositionally biased region" description="Basic and acidic residues" evidence="2">
    <location>
        <begin position="825"/>
        <end position="840"/>
    </location>
</feature>
<dbReference type="InterPro" id="IPR009738">
    <property type="entry name" value="BAT2_N"/>
</dbReference>
<feature type="compositionally biased region" description="Polar residues" evidence="2">
    <location>
        <begin position="2562"/>
        <end position="2582"/>
    </location>
</feature>
<evidence type="ECO:0000256" key="2">
    <source>
        <dbReference type="SAM" id="MobiDB-lite"/>
    </source>
</evidence>
<dbReference type="InterPro" id="IPR033184">
    <property type="entry name" value="PRRC2"/>
</dbReference>
<feature type="region of interest" description="Disordered" evidence="2">
    <location>
        <begin position="326"/>
        <end position="710"/>
    </location>
</feature>
<feature type="compositionally biased region" description="Low complexity" evidence="2">
    <location>
        <begin position="583"/>
        <end position="601"/>
    </location>
</feature>
<feature type="compositionally biased region" description="Gly residues" evidence="2">
    <location>
        <begin position="178"/>
        <end position="199"/>
    </location>
</feature>
<dbReference type="EMBL" id="PZQS01000011">
    <property type="protein sequence ID" value="PVD21944.1"/>
    <property type="molecule type" value="Genomic_DNA"/>
</dbReference>
<feature type="region of interest" description="Disordered" evidence="2">
    <location>
        <begin position="1"/>
        <end position="233"/>
    </location>
</feature>
<feature type="region of interest" description="Disordered" evidence="2">
    <location>
        <begin position="2629"/>
        <end position="2719"/>
    </location>
</feature>
<feature type="compositionally biased region" description="Pro residues" evidence="2">
    <location>
        <begin position="638"/>
        <end position="647"/>
    </location>
</feature>
<feature type="compositionally biased region" description="Basic and acidic residues" evidence="2">
    <location>
        <begin position="1677"/>
        <end position="1694"/>
    </location>
</feature>
<dbReference type="PANTHER" id="PTHR14038:SF0">
    <property type="entry name" value="LP18708P"/>
    <property type="match status" value="1"/>
</dbReference>
<feature type="compositionally biased region" description="Low complexity" evidence="2">
    <location>
        <begin position="1705"/>
        <end position="1718"/>
    </location>
</feature>
<feature type="region of interest" description="Disordered" evidence="2">
    <location>
        <begin position="749"/>
        <end position="1570"/>
    </location>
</feature>
<feature type="compositionally biased region" description="Basic and acidic residues" evidence="2">
    <location>
        <begin position="357"/>
        <end position="378"/>
    </location>
</feature>
<feature type="region of interest" description="Disordered" evidence="2">
    <location>
        <begin position="2296"/>
        <end position="2325"/>
    </location>
</feature>
<dbReference type="Pfam" id="PF07001">
    <property type="entry name" value="BAT2_N"/>
    <property type="match status" value="1"/>
</dbReference>
<feature type="compositionally biased region" description="Low complexity" evidence="2">
    <location>
        <begin position="1077"/>
        <end position="1086"/>
    </location>
</feature>
<comment type="caution">
    <text evidence="4">The sequence shown here is derived from an EMBL/GenBank/DDBJ whole genome shotgun (WGS) entry which is preliminary data.</text>
</comment>
<dbReference type="OrthoDB" id="1939715at2759"/>
<evidence type="ECO:0000313" key="4">
    <source>
        <dbReference type="EMBL" id="PVD21944.1"/>
    </source>
</evidence>
<feature type="region of interest" description="Disordered" evidence="2">
    <location>
        <begin position="2439"/>
        <end position="2582"/>
    </location>
</feature>
<feature type="compositionally biased region" description="Low complexity" evidence="2">
    <location>
        <begin position="2496"/>
        <end position="2532"/>
    </location>
</feature>
<feature type="compositionally biased region" description="Low complexity" evidence="2">
    <location>
        <begin position="2743"/>
        <end position="2765"/>
    </location>
</feature>
<sequence length="2824" mass="306970">MPPPANLPSLKSEHSGNDPSISLVPSGGSGWASKEKEKEATGTQQPVSQPQPVVPVQSTQSTAKNNTPSGGTGTGVRSWSSVTGGTSHGGLVSHQSPAFQEEFPLLAPEEKTKETKKEEENKDFQYGPGPSLRPQNVASWREGGGRGVQQQNVKAEDVSQPVTSAPSQTDTPPSGPLISGGGGGGGAGTGGPGVGGGDSSVGPHMPPRPGSGQGPPQAGMPMGPPLAVPPYRGMMPHYMFGRLPGGGYPPNYPGFPPRGPYPHDVRFRGPMPAVPQHRPQEGDDELMKRPAIVSEKSLKDFDKILRSESGDGGWAGAQGEIDYNATLVFSDDEDDAKDDRRSSSDQNRRHRKVSSSPKDDDRDQDRKDEKSDKNKQEDIGPPVAREAWPPGVPPQHYRSGPRPPHPGGMEGRGWPMPYDFIGHRTPGYGPQFRMPPPHPSQMTRPYGPPPPPPQMARPAPSSGPSALGPEDEDEKWRQRRRHAGEEVSAAVERARQRREDDERRIEAERKAAAAEKLRQLDERVKKRSGDEKDIKEPEPEGRSSRTPSESSDKDSWDGRYRESQKYAQSNYQAPTKGFSRNVPPRFQKQQQDQPPVSQMAPPSQPPSSSPSVTTPTRQQPPSPANAHPPMAHGFRPGQMPPPPPWGPDPRGWPGMPPPYFMDPRYGPRPPLDMQGMPMYPPPMRRRTNSLGSGNEGQDEGRHPEPFERGDPRMWMERGYMAAGLPPGPYEDLRRHPYYERMYQDYDRYDYERREYERQEHPDDDNDEPPESENAPKEVEKRSTSSREQRESRDLFDDIPDKKASRDSGWDEPERFQEKEDEDDKENVKEENDEDPGKLEEESWGGGRNYRQGMRDGRSGHTPTFRAYSSEEYKRDRRDHPSCPPPISYEQSKQALPPKSNLTSLKRSASNMSSSSATSSERDRKSDSPKETIIIERSSGTRKEVKEVPKEKPVPRDEKPEQPRQNPWEAKEEARKAKEREKQVTAQASVPEQKELEKVFPESTPEDNVHDKTYERQGNGSRPPAKKKRDEDTMEKDDHFADRDRQAGDKDRERDRPRSNTGRGGREFVRGRGRTRGTRGSSSGGRSAPYTSRASRGRDHAAGSGFERGGRSLSDHGAGVGVNRWADKSEDGELGIEEVHDNKRRRAHDEESDVSVDEASGYSESSSERASEAKELIVSKDKNQEKVKEEPRLIEKREPSRNVWAERSASSQQHLRGSTAWSKEKDTNKVVEDTSEAQQGSDNRDRREHRDTRENLGDNHDNRDDLEGRDGRDNKDHRNGRGGRENKDMRDNRDTRDRRDNRERHQRQERDHDGVRDRGGDSRNGDHYDKHGHNDMAFVPRGEPSRRGRGGGSGHHGRGGGRGMSAPPRGGGYGRPVSGRGNGNTFGDQPPPLENNNSMEHRRRDNRRQERNQPPPRFRRGGMSERGRGYERGSSGRGRPSRGRGGSTPVSNISKKPPLQKQPSNEGEEWETASESSDFLEKGRDSKNEMRENRENQRDMSKKAFSNQRPYNDRPNRRSGGTNNSESRKSDSVERRSNKEKSPNQKNGVAPPKTSAANGPAPKTRTVANHKENVKTVMRVDCIIPNDQTAINNAINSMQNKGKVGRKSDLTDVSRPLKPEKEKKDALANIDINNFASVVVIDDQPEVTIDDPAFLFDSNDGFQEVTSKKTMRIKLKEEAEQQKKTEQQQKKRDSSNKVIARPKGLSPKISRSSYSKSNKLPPRLAKQKEQREKEKELSKNIMSNIEQWDNELASNIPIGSAPAGLEEKVGNEVAGSLTTTKAAVQVPAGSQGSPVKPSAVTGPLPCSAAQSVSMTPAPPPTVSAWTKPISFAASVGTMGSNVASTSPTIAATISVSSSLAITKPAVSLNSLSSVSVSVGDSKFDKGDQHDSGVDVSDGQPNSASSSTRSSPSADNKLKDSETKVGEHLTEKLKAAESESTTFEAPKPQRQPKQIARSGEKTITKTAEASASMKVIQKPESTKEKSVIRVADLGSKPEPIQMPPSFKDPIFGKGTEIELDFGFDNTLEPIETPKPNSSTVEIVHSDRSQETPTAPSLPPITSPTSPATQVLSSKIASVKNFWDLPPVFEKPSSTSITSSLTANSAASGTDSTTVSVATYTTFTTATADVTISQTTPSTSMLGAVVVGLEKAGVVGAALSPVPTESMVFSPSDMKTESLDNKPHSLESHSSHSMGEHSNVCKVRPQQLHPSASDNSLSSGGMAGSLMSAMPAVPSPPIVMQAQPFQSYLTSQILTQEARFAQPSYGFSLSQQAQPQPPLAQQSLSQSSLFLPAQQDLFAPFQSSHGPRPGPSGPAQQPGLPTPQHQPFAQQNNLNTVMVSSTNSSLMTASLKGPNHNSAAFNSVAKNLGPNQLPFNQSLSSTSLPLSQIFLYPDPSQLFGTNQLLSTGQSSQSLSASQILPSQLVQQSRSGVQNVPAVQQPSPFYQQQQQQQPLTQTGYFPSQQPSSALQGGTPQFSVQSFSTQPHGLGLTLHSPGPASLSQPLGLGPQPQPSHAQHQHQHQPPQHQTASQSQTTKGSQFGNIMQQQQQSPQNTPMKSPPHNLGITGNNNNAMTQPQPNASSKNFNAQMNSRNAAQRFPPPGQTPKFTPGAPFMQATGPVVRPQIVVGNILRGNSAPPPQRQTYPNPIQRPGLGASATPTGPVSGLPAQQMPPGSGLTPLTNQSRVTGATSATNTNIGGLRPQAQLPNSGPSSFIKAQQAKHRQDVLAHAASFLNPYNKPSGSLKTSTSSSSPATVNSTSTVTAPATPKADGSGDGKNSPIAASLTKPPSTSGTGATPAVAPAPAGSVSGKVDESITASNLNVKSSS</sequence>
<feature type="compositionally biased region" description="Low complexity" evidence="2">
    <location>
        <begin position="2439"/>
        <end position="2453"/>
    </location>
</feature>
<reference evidence="4 5" key="1">
    <citation type="submission" date="2018-04" db="EMBL/GenBank/DDBJ databases">
        <title>The genome of golden apple snail Pomacea canaliculata provides insight into stress tolerance and invasive adaptation.</title>
        <authorList>
            <person name="Liu C."/>
            <person name="Liu B."/>
            <person name="Ren Y."/>
            <person name="Zhang Y."/>
            <person name="Wang H."/>
            <person name="Li S."/>
            <person name="Jiang F."/>
            <person name="Yin L."/>
            <person name="Zhang G."/>
            <person name="Qian W."/>
            <person name="Fan W."/>
        </authorList>
    </citation>
    <scope>NUCLEOTIDE SEQUENCE [LARGE SCALE GENOMIC DNA]</scope>
    <source>
        <strain evidence="4">SZHN2017</strain>
        <tissue evidence="4">Muscle</tissue>
    </source>
</reference>
<feature type="compositionally biased region" description="Basic and acidic residues" evidence="2">
    <location>
        <begin position="108"/>
        <end position="123"/>
    </location>
</feature>
<feature type="compositionally biased region" description="Basic and acidic residues" evidence="2">
    <location>
        <begin position="968"/>
        <end position="982"/>
    </location>
</feature>
<feature type="compositionally biased region" description="Basic and acidic residues" evidence="2">
    <location>
        <begin position="1478"/>
        <end position="1501"/>
    </location>
</feature>
<dbReference type="STRING" id="400727.A0A2T7NLA2"/>
<feature type="compositionally biased region" description="Polar residues" evidence="2">
    <location>
        <begin position="160"/>
        <end position="171"/>
    </location>
</feature>
<feature type="compositionally biased region" description="Basic and acidic residues" evidence="2">
    <location>
        <begin position="1241"/>
        <end position="1333"/>
    </location>
</feature>
<feature type="region of interest" description="Disordered" evidence="2">
    <location>
        <begin position="2734"/>
        <end position="2824"/>
    </location>
</feature>
<dbReference type="GO" id="GO:0030154">
    <property type="term" value="P:cell differentiation"/>
    <property type="evidence" value="ECO:0007669"/>
    <property type="project" value="TreeGrafter"/>
</dbReference>
<feature type="domain" description="BAT2 N-terminal" evidence="3">
    <location>
        <begin position="3"/>
        <end position="119"/>
    </location>
</feature>
<feature type="compositionally biased region" description="Basic and acidic residues" evidence="2">
    <location>
        <begin position="1398"/>
        <end position="1410"/>
    </location>
</feature>
<feature type="compositionally biased region" description="Basic and acidic residues" evidence="2">
    <location>
        <begin position="550"/>
        <end position="564"/>
    </location>
</feature>
<evidence type="ECO:0000256" key="1">
    <source>
        <dbReference type="ARBA" id="ARBA00022553"/>
    </source>
</evidence>
<name>A0A2T7NLA2_POMCA</name>
<feature type="compositionally biased region" description="Basic and acidic residues" evidence="2">
    <location>
        <begin position="1165"/>
        <end position="1199"/>
    </location>
</feature>
<feature type="compositionally biased region" description="Polar residues" evidence="2">
    <location>
        <begin position="2702"/>
        <end position="2713"/>
    </location>
</feature>
<feature type="region of interest" description="Disordered" evidence="2">
    <location>
        <begin position="254"/>
        <end position="289"/>
    </location>
</feature>
<feature type="compositionally biased region" description="Basic and acidic residues" evidence="2">
    <location>
        <begin position="1027"/>
        <end position="1069"/>
    </location>
</feature>
<feature type="compositionally biased region" description="Basic and acidic residues" evidence="2">
    <location>
        <begin position="337"/>
        <end position="347"/>
    </location>
</feature>
<keyword evidence="1" id="KW-0597">Phosphoprotein</keyword>
<feature type="compositionally biased region" description="Polar residues" evidence="2">
    <location>
        <begin position="2533"/>
        <end position="2553"/>
    </location>
</feature>
<feature type="compositionally biased region" description="Low complexity" evidence="2">
    <location>
        <begin position="456"/>
        <end position="466"/>
    </location>
</feature>
<feature type="compositionally biased region" description="Basic and acidic residues" evidence="2">
    <location>
        <begin position="1525"/>
        <end position="1542"/>
    </location>
</feature>
<gene>
    <name evidence="4" type="ORF">C0Q70_17747</name>
</gene>
<feature type="compositionally biased region" description="Basic and acidic residues" evidence="2">
    <location>
        <begin position="773"/>
        <end position="817"/>
    </location>
</feature>
<dbReference type="PANTHER" id="PTHR14038">
    <property type="entry name" value="BAT2 HLA-B-ASSOCIATED TRANSCRIPT 2"/>
    <property type="match status" value="1"/>
</dbReference>
<proteinExistence type="predicted"/>
<feature type="region of interest" description="Disordered" evidence="2">
    <location>
        <begin position="2169"/>
        <end position="2196"/>
    </location>
</feature>
<feature type="compositionally biased region" description="Polar residues" evidence="2">
    <location>
        <begin position="1207"/>
        <end position="1220"/>
    </location>
</feature>
<feature type="compositionally biased region" description="Basic and acidic residues" evidence="2">
    <location>
        <begin position="1881"/>
        <end position="1891"/>
    </location>
</feature>
<feature type="compositionally biased region" description="Polar residues" evidence="2">
    <location>
        <begin position="63"/>
        <end position="85"/>
    </location>
</feature>